<dbReference type="EMBL" id="MU277464">
    <property type="protein sequence ID" value="KAI0054384.1"/>
    <property type="molecule type" value="Genomic_DNA"/>
</dbReference>
<protein>
    <submittedName>
        <fullName evidence="1">Uncharacterized protein</fullName>
    </submittedName>
</protein>
<evidence type="ECO:0000313" key="2">
    <source>
        <dbReference type="Proteomes" id="UP000814140"/>
    </source>
</evidence>
<organism evidence="1 2">
    <name type="scientific">Artomyces pyxidatus</name>
    <dbReference type="NCBI Taxonomy" id="48021"/>
    <lineage>
        <taxon>Eukaryota</taxon>
        <taxon>Fungi</taxon>
        <taxon>Dikarya</taxon>
        <taxon>Basidiomycota</taxon>
        <taxon>Agaricomycotina</taxon>
        <taxon>Agaricomycetes</taxon>
        <taxon>Russulales</taxon>
        <taxon>Auriscalpiaceae</taxon>
        <taxon>Artomyces</taxon>
    </lineage>
</organism>
<sequence>MSLSEQQRAAILRARIELQAAGIDVPASEPLEADIRPFLEVFKRAEASPSRPPPSTSYRPPPAHVFTDTEIHDRQNRLNRETTVDGLVDHPLGALVEFPETGSSAGKAVAHRFRIDPSAFQDPKDNIQYSLGDGHGGHKARQCYFLRSSSTGKPVPCKHLRTTCRSVKTCNFRPDGGSDAPTATCDHLDGGGMAWYSSSAIARSKMRLDYILEDEMHESYGPSRPAEQQVFEKTLGFYCALRAEGCRFRVQEMIGGTRNLGTSFSEPSSDGGDDNDNVSVSPASSDSEVDNLRTLVAPDARRHPRDHCPGKIVMVTNSAGRSWVQCEYRRKNARCHLHLADLTSFDNRYLKALFDADTVELDKLELAAQARGYGPRAPCNYTEPSRSQRQQCPYWHRSKDGILMKGELDQATICSAVFDIYIPHEDYRVLCPFVVISCRNPHSHPPPVPTKTPRPILDALFSMLEAMQWRLADATPRKIMLDTGFVLGLRQHLAWNMTRDPSLCDLHPSLGNQDHVTRIIDSLRKVRYPSGTDFAGSVQLAREHSQLDLRERYVRVAKEVSLGDKKTARVVVCMLPSMSQLLLGCKRPTIDTSFKRVAQWQEFEIQAWMDNSLKSVVCARAFTTSQSAEAHLLLFQLISEVVEVDCGQPLRLFHIHGEGIEVVLADAHKGQALGFGMFCQRLCQTLPGNCAIQPDRTLASLTPYEHLARCYRLCYVHFKRGIWSKRTKFSADVRHAMLSLASADEVPDFEALLCIIRRGGKTAKAWLEDKEKTPFFWPGIYRPKSLISRDRWLAAPPDTNGNEQSHRDINRDGVHLSLLGGIELGMRYDARAMASYDLYRDQGVRHRDAPSTHEFRSRVAVTRATRTQKRTIDNADAEALRLIDVLEQLHPRIDAEEVHTTVSDGTDEDQRKKRLKTLLMHRESLRDELQKQLALGSGMITPPQEAAAPSTTSPAPPALAPAVAAALNGDHVGPPILHHPVPRLKAASSHLFCDHEPRPRSTLISNILGLRQ</sequence>
<comment type="caution">
    <text evidence="1">The sequence shown here is derived from an EMBL/GenBank/DDBJ whole genome shotgun (WGS) entry which is preliminary data.</text>
</comment>
<keyword evidence="2" id="KW-1185">Reference proteome</keyword>
<reference evidence="1" key="1">
    <citation type="submission" date="2021-03" db="EMBL/GenBank/DDBJ databases">
        <authorList>
            <consortium name="DOE Joint Genome Institute"/>
            <person name="Ahrendt S."/>
            <person name="Looney B.P."/>
            <person name="Miyauchi S."/>
            <person name="Morin E."/>
            <person name="Drula E."/>
            <person name="Courty P.E."/>
            <person name="Chicoki N."/>
            <person name="Fauchery L."/>
            <person name="Kohler A."/>
            <person name="Kuo A."/>
            <person name="Labutti K."/>
            <person name="Pangilinan J."/>
            <person name="Lipzen A."/>
            <person name="Riley R."/>
            <person name="Andreopoulos W."/>
            <person name="He G."/>
            <person name="Johnson J."/>
            <person name="Barry K.W."/>
            <person name="Grigoriev I.V."/>
            <person name="Nagy L."/>
            <person name="Hibbett D."/>
            <person name="Henrissat B."/>
            <person name="Matheny P.B."/>
            <person name="Labbe J."/>
            <person name="Martin F."/>
        </authorList>
    </citation>
    <scope>NUCLEOTIDE SEQUENCE</scope>
    <source>
        <strain evidence="1">HHB10654</strain>
    </source>
</reference>
<accession>A0ACB8SCW0</accession>
<gene>
    <name evidence="1" type="ORF">BV25DRAFT_1949705</name>
</gene>
<reference evidence="1" key="2">
    <citation type="journal article" date="2022" name="New Phytol.">
        <title>Evolutionary transition to the ectomycorrhizal habit in the genomes of a hyperdiverse lineage of mushroom-forming fungi.</title>
        <authorList>
            <person name="Looney B."/>
            <person name="Miyauchi S."/>
            <person name="Morin E."/>
            <person name="Drula E."/>
            <person name="Courty P.E."/>
            <person name="Kohler A."/>
            <person name="Kuo A."/>
            <person name="LaButti K."/>
            <person name="Pangilinan J."/>
            <person name="Lipzen A."/>
            <person name="Riley R."/>
            <person name="Andreopoulos W."/>
            <person name="He G."/>
            <person name="Johnson J."/>
            <person name="Nolan M."/>
            <person name="Tritt A."/>
            <person name="Barry K.W."/>
            <person name="Grigoriev I.V."/>
            <person name="Nagy L.G."/>
            <person name="Hibbett D."/>
            <person name="Henrissat B."/>
            <person name="Matheny P.B."/>
            <person name="Labbe J."/>
            <person name="Martin F.M."/>
        </authorList>
    </citation>
    <scope>NUCLEOTIDE SEQUENCE</scope>
    <source>
        <strain evidence="1">HHB10654</strain>
    </source>
</reference>
<name>A0ACB8SCW0_9AGAM</name>
<dbReference type="Proteomes" id="UP000814140">
    <property type="component" value="Unassembled WGS sequence"/>
</dbReference>
<proteinExistence type="predicted"/>
<evidence type="ECO:0000313" key="1">
    <source>
        <dbReference type="EMBL" id="KAI0054384.1"/>
    </source>
</evidence>